<keyword evidence="1" id="KW-0696">RNA-directed RNA polymerase</keyword>
<protein>
    <recommendedName>
        <fullName evidence="1">RNA-dependent RNA polymerase</fullName>
        <ecNumber evidence="1">2.7.7.48</ecNumber>
    </recommendedName>
</protein>
<keyword evidence="1" id="KW-0694">RNA-binding</keyword>
<organism evidence="3 4">
    <name type="scientific">Naegleria lovaniensis</name>
    <name type="common">Amoeba</name>
    <dbReference type="NCBI Taxonomy" id="51637"/>
    <lineage>
        <taxon>Eukaryota</taxon>
        <taxon>Discoba</taxon>
        <taxon>Heterolobosea</taxon>
        <taxon>Tetramitia</taxon>
        <taxon>Eutetramitia</taxon>
        <taxon>Vahlkampfiidae</taxon>
        <taxon>Naegleria</taxon>
    </lineage>
</organism>
<reference evidence="3 4" key="1">
    <citation type="journal article" date="2018" name="BMC Genomics">
        <title>The genome of Naegleria lovaniensis, the basis for a comparative approach to unravel pathogenicity factors of the human pathogenic amoeba N. fowleri.</title>
        <authorList>
            <person name="Liechti N."/>
            <person name="Schurch N."/>
            <person name="Bruggmann R."/>
            <person name="Wittwer M."/>
        </authorList>
    </citation>
    <scope>NUCLEOTIDE SEQUENCE [LARGE SCALE GENOMIC DNA]</scope>
    <source>
        <strain evidence="3 4">ATCC 30569</strain>
    </source>
</reference>
<dbReference type="GO" id="GO:0003723">
    <property type="term" value="F:RNA binding"/>
    <property type="evidence" value="ECO:0007669"/>
    <property type="project" value="UniProtKB-KW"/>
</dbReference>
<gene>
    <name evidence="3" type="ORF">C9374_011878</name>
</gene>
<dbReference type="GO" id="GO:0031380">
    <property type="term" value="C:nuclear RNA-directed RNA polymerase complex"/>
    <property type="evidence" value="ECO:0007669"/>
    <property type="project" value="TreeGrafter"/>
</dbReference>
<keyword evidence="1" id="KW-0548">Nucleotidyltransferase</keyword>
<comment type="caution">
    <text evidence="3">The sequence shown here is derived from an EMBL/GenBank/DDBJ whole genome shotgun (WGS) entry which is preliminary data.</text>
</comment>
<evidence type="ECO:0000259" key="2">
    <source>
        <dbReference type="Pfam" id="PF05183"/>
    </source>
</evidence>
<accession>A0AA88KEL4</accession>
<dbReference type="Pfam" id="PF05183">
    <property type="entry name" value="RdRP"/>
    <property type="match status" value="1"/>
</dbReference>
<comment type="catalytic activity">
    <reaction evidence="1">
        <text>RNA(n) + a ribonucleoside 5'-triphosphate = RNA(n+1) + diphosphate</text>
        <dbReference type="Rhea" id="RHEA:21248"/>
        <dbReference type="Rhea" id="RHEA-COMP:14527"/>
        <dbReference type="Rhea" id="RHEA-COMP:17342"/>
        <dbReference type="ChEBI" id="CHEBI:33019"/>
        <dbReference type="ChEBI" id="CHEBI:61557"/>
        <dbReference type="ChEBI" id="CHEBI:140395"/>
        <dbReference type="EC" id="2.7.7.48"/>
    </reaction>
</comment>
<dbReference type="InterPro" id="IPR007855">
    <property type="entry name" value="RDRP"/>
</dbReference>
<dbReference type="RefSeq" id="XP_044542963.1">
    <property type="nucleotide sequence ID" value="XM_044687581.1"/>
</dbReference>
<dbReference type="Proteomes" id="UP000816034">
    <property type="component" value="Unassembled WGS sequence"/>
</dbReference>
<sequence>MSIHSKKLIDKRNMPHFLAPYDHRAPSLLPNEVKFSSSNEFISDKAQWLSNVDRILDTRMEFKEQLLHSDDHDLQPFNPLQLLLECHSLKHTLPVIKSREDVQNYLSSIPYIKKLRNEYSSMNFDHRFEVLKKITKMFLVTVEGLQEIHQYLNHSKWKYHDSNPFTHSNEEYFQDSKLNFRTRSMTIFPYFPIFNSEHEMDYRYGDLPHLIVMLKSSPKGRFLPNRFRLRFGGDCLMIVNFSFPRMGLKCQTYLSNLMKHSKQQEPYTTLSSWELYMKAIKLQFYKNGPTTVNSKQHFEYCQVFESIHTEVTCYNKMGEFLKGPIEIAGCSFAPLCQNTSGMHSHRYVYFSMMPNDHTVNRPEIFIPAVERWAIPPPLNSKVYSSENLKSIRLSLLNTPIYPSDLILQDNMIGLEQDVEFNGYTFSDGCGFISEECARLVYQVILKRKETHGAKKQHRFTHQRYAPNMEHFYEDELDLQQEEEEEETPSAFQIRLGGAKGMLVVKKNLSHPIVLRPSMIKFKPSSEEELHQELHIVGFSSPSGDASINPTIMHVLEGCDANGKVCEKLKEIMKQHVNEIIDKYLKSSNREVAESYMKDGDFAALNLLGSYHDSITSFLVGPFRSKLLNMKMRIPNSRRLYGVVDPYGVLKSNEIFIQISNKNGTMKNLIENEVIITKEPCFHRGDLRRLKTLTSQQLNQNESLKQLLHLTNVIVFPACGDRPIPNTIAGSDLDGDSYFVCWDQDIVQNVKIFEPGEFDMEHEDLKEKSFEPDVFKDWVGVRHAYADYYGSQWTADSNWDSCMSKLSQILNKAVDAPKKGKTFSPTRKDLEIIRNFPGYPHYHQEKHGSATYNSNSIIGQLYDMMMNEIQQVTNFSKPSQSEQGSEMTITALDDRDYIYVSCLYEIKKAHAQKQNPLDAFIHFLLTRYRLIRDGKCTIQYASEFLNIFWRVLCWVEWFMCLVPSSGCCNDHNNTCMEKSMHIYVLNSCLEDLNLLERDVLLQDWFDSYTNRVMTLMGMDSVPLEKIEMEGYTNMNIYETKIWSNKFTPNMIAWALEQVIESSLRIQVELGFNLHEMMKEYLSGEQFSQSTESLSQLLMNMLENRDRLESEFPKTLLRSV</sequence>
<dbReference type="PANTHER" id="PTHR23079">
    <property type="entry name" value="RNA-DEPENDENT RNA POLYMERASE"/>
    <property type="match status" value="1"/>
</dbReference>
<evidence type="ECO:0000256" key="1">
    <source>
        <dbReference type="RuleBase" id="RU363098"/>
    </source>
</evidence>
<name>A0AA88KEL4_NAELO</name>
<dbReference type="GO" id="GO:0030422">
    <property type="term" value="P:siRNA processing"/>
    <property type="evidence" value="ECO:0007669"/>
    <property type="project" value="TreeGrafter"/>
</dbReference>
<dbReference type="AlphaFoldDB" id="A0AA88KEL4"/>
<comment type="similarity">
    <text evidence="1">Belongs to the RdRP family.</text>
</comment>
<dbReference type="GO" id="GO:0003968">
    <property type="term" value="F:RNA-directed RNA polymerase activity"/>
    <property type="evidence" value="ECO:0007669"/>
    <property type="project" value="UniProtKB-KW"/>
</dbReference>
<evidence type="ECO:0000313" key="3">
    <source>
        <dbReference type="EMBL" id="KAG2373789.1"/>
    </source>
</evidence>
<dbReference type="GeneID" id="68104332"/>
<dbReference type="PANTHER" id="PTHR23079:SF55">
    <property type="entry name" value="RNA-DIRECTED RNA POLYMERASE"/>
    <property type="match status" value="1"/>
</dbReference>
<dbReference type="InterPro" id="IPR057596">
    <property type="entry name" value="RDRP_core"/>
</dbReference>
<proteinExistence type="inferred from homology"/>
<dbReference type="EC" id="2.7.7.48" evidence="1"/>
<dbReference type="EMBL" id="PYSW02000051">
    <property type="protein sequence ID" value="KAG2373789.1"/>
    <property type="molecule type" value="Genomic_DNA"/>
</dbReference>
<evidence type="ECO:0000313" key="4">
    <source>
        <dbReference type="Proteomes" id="UP000816034"/>
    </source>
</evidence>
<keyword evidence="1" id="KW-0808">Transferase</keyword>
<feature type="domain" description="RDRP core" evidence="2">
    <location>
        <begin position="304"/>
        <end position="863"/>
    </location>
</feature>
<keyword evidence="4" id="KW-1185">Reference proteome</keyword>